<proteinExistence type="predicted"/>
<evidence type="ECO:0000313" key="2">
    <source>
        <dbReference type="Proteomes" id="UP000317691"/>
    </source>
</evidence>
<sequence>MVDGLRHEDSVPDPRARLPRRQRLLRQGVRRVHISVPLPEGLYGALRGLKRSLRPRAEGGRDLSGDREIEWSWVAARIPQGSGEAIDFGCGQSPLGVVAAHAGFRVTAVDLGEVAWPYRHERLKFLQGDILELPLEEARFDLAINCSAIEHVGIAGRYGVTEGHADGDLAAMARLRSLLRPGGLMLLTIPVGSDAVFAPWHRVYGPERLPRLLQGFTVESREFWLKDLENRWERSDEGPALATPSRERLYGLGCFVLRRS</sequence>
<dbReference type="InterPro" id="IPR004951">
    <property type="entry name" value="DUF268_CAE_spp"/>
</dbReference>
<protein>
    <submittedName>
        <fullName evidence="1">DUF268 domain-containing protein</fullName>
    </submittedName>
</protein>
<comment type="caution">
    <text evidence="1">The sequence shown here is derived from an EMBL/GenBank/DDBJ whole genome shotgun (WGS) entry which is preliminary data.</text>
</comment>
<organism evidence="1 2">
    <name type="scientific">Eiseniibacteriota bacterium</name>
    <dbReference type="NCBI Taxonomy" id="2212470"/>
    <lineage>
        <taxon>Bacteria</taxon>
        <taxon>Candidatus Eiseniibacteriota</taxon>
    </lineage>
</organism>
<gene>
    <name evidence="1" type="ORF">E6K79_08260</name>
</gene>
<reference evidence="1 2" key="1">
    <citation type="journal article" date="2019" name="Nat. Microbiol.">
        <title>Mediterranean grassland soil C-N compound turnover is dependent on rainfall and depth, and is mediated by genomically divergent microorganisms.</title>
        <authorList>
            <person name="Diamond S."/>
            <person name="Andeer P.F."/>
            <person name="Li Z."/>
            <person name="Crits-Christoph A."/>
            <person name="Burstein D."/>
            <person name="Anantharaman K."/>
            <person name="Lane K.R."/>
            <person name="Thomas B.C."/>
            <person name="Pan C."/>
            <person name="Northen T.R."/>
            <person name="Banfield J.F."/>
        </authorList>
    </citation>
    <scope>NUCLEOTIDE SEQUENCE [LARGE SCALE GENOMIC DNA]</scope>
    <source>
        <strain evidence="1">WS_9</strain>
    </source>
</reference>
<dbReference type="EMBL" id="VBOZ01000026">
    <property type="protein sequence ID" value="TMQ64134.1"/>
    <property type="molecule type" value="Genomic_DNA"/>
</dbReference>
<dbReference type="InterPro" id="IPR029063">
    <property type="entry name" value="SAM-dependent_MTases_sf"/>
</dbReference>
<dbReference type="SUPFAM" id="SSF53335">
    <property type="entry name" value="S-adenosyl-L-methionine-dependent methyltransferases"/>
    <property type="match status" value="1"/>
</dbReference>
<accession>A0A538TKI4</accession>
<dbReference type="AlphaFoldDB" id="A0A538TKI4"/>
<dbReference type="Pfam" id="PF03269">
    <property type="entry name" value="DUF268"/>
    <property type="match status" value="1"/>
</dbReference>
<name>A0A538TKI4_UNCEI</name>
<dbReference type="Proteomes" id="UP000317691">
    <property type="component" value="Unassembled WGS sequence"/>
</dbReference>
<dbReference type="Gene3D" id="3.40.50.150">
    <property type="entry name" value="Vaccinia Virus protein VP39"/>
    <property type="match status" value="1"/>
</dbReference>
<dbReference type="CDD" id="cd02440">
    <property type="entry name" value="AdoMet_MTases"/>
    <property type="match status" value="1"/>
</dbReference>
<evidence type="ECO:0000313" key="1">
    <source>
        <dbReference type="EMBL" id="TMQ64134.1"/>
    </source>
</evidence>